<dbReference type="AlphaFoldDB" id="C7R1G9"/>
<gene>
    <name evidence="1" type="ordered locus">Jden_2167</name>
</gene>
<dbReference type="Proteomes" id="UP000000628">
    <property type="component" value="Chromosome"/>
</dbReference>
<name>C7R1G9_JONDD</name>
<proteinExistence type="predicted"/>
<dbReference type="InterPro" id="IPR057369">
    <property type="entry name" value="VG15"/>
</dbReference>
<dbReference type="EMBL" id="CP001706">
    <property type="protein sequence ID" value="ACV09804.1"/>
    <property type="molecule type" value="Genomic_DNA"/>
</dbReference>
<reference evidence="1 2" key="1">
    <citation type="journal article" date="2009" name="Stand. Genomic Sci.">
        <title>Complete genome sequence of Jonesia denitrificans type strain (Prevot 55134).</title>
        <authorList>
            <person name="Pukall R."/>
            <person name="Gehrich-Schroter G."/>
            <person name="Lapidus A."/>
            <person name="Nolan M."/>
            <person name="Glavina Del Rio T."/>
            <person name="Lucas S."/>
            <person name="Chen F."/>
            <person name="Tice H."/>
            <person name="Pitluck S."/>
            <person name="Cheng J.F."/>
            <person name="Copeland A."/>
            <person name="Saunders E."/>
            <person name="Brettin T."/>
            <person name="Detter J.C."/>
            <person name="Bruce D."/>
            <person name="Goodwin L."/>
            <person name="Pati A."/>
            <person name="Ivanova N."/>
            <person name="Mavromatis K."/>
            <person name="Ovchinnikova G."/>
            <person name="Chen A."/>
            <person name="Palaniappan K."/>
            <person name="Land M."/>
            <person name="Hauser L."/>
            <person name="Chang Y.J."/>
            <person name="Jeffries C.D."/>
            <person name="Chain P."/>
            <person name="Goker M."/>
            <person name="Bristow J."/>
            <person name="Eisen J.A."/>
            <person name="Markowitz V."/>
            <person name="Hugenholtz P."/>
            <person name="Kyrpides N.C."/>
            <person name="Klenk H.P."/>
            <person name="Han C."/>
        </authorList>
    </citation>
    <scope>NUCLEOTIDE SEQUENCE [LARGE SCALE GENOMIC DNA]</scope>
    <source>
        <strain evidence="2">ATCC 14870 / DSM 20603 / BCRC 15368 / CIP 55.134 / JCM 11481 / NBRC 15587 / NCTC 10816 / Prevot 55134</strain>
    </source>
</reference>
<keyword evidence="2" id="KW-1185">Reference proteome</keyword>
<dbReference type="OrthoDB" id="3194844at2"/>
<organism evidence="1 2">
    <name type="scientific">Jonesia denitrificans (strain ATCC 14870 / DSM 20603 / BCRC 15368 / CIP 55.134 / JCM 11481 / NBRC 15587 / NCTC 10816 / Prevot 55134)</name>
    <name type="common">Listeria denitrificans</name>
    <dbReference type="NCBI Taxonomy" id="471856"/>
    <lineage>
        <taxon>Bacteria</taxon>
        <taxon>Bacillati</taxon>
        <taxon>Actinomycetota</taxon>
        <taxon>Actinomycetes</taxon>
        <taxon>Micrococcales</taxon>
        <taxon>Jonesiaceae</taxon>
        <taxon>Jonesia</taxon>
    </lineage>
</organism>
<protein>
    <submittedName>
        <fullName evidence="1">Uncharacterized protein</fullName>
    </submittedName>
</protein>
<accession>C7R1G9</accession>
<dbReference type="eggNOG" id="ENOG50334RC">
    <property type="taxonomic scope" value="Bacteria"/>
</dbReference>
<sequence length="256" mass="28786">MNWRERQTLDRFRRRQILRASQVDSLIRREWATLDISDIDRGRERVLDGIEARVIGLRTLEAREADVFVSKMRELQRVGSGSIVLAPANPGTGLRESLEISGPVSFKQRVGAGALDEVAFLAARDQMMAEARKLIMDAGRETVRLSAEANRRSIGWRRVSDGNPCAFCAMLVGRGPAYKSEGTALGVMKSYHKHCGCTAVEVFTDWEPTEREQKYVDAYQAAAEYADAQGVRRGWETVLPHMRANGDFKDSPKRKK</sequence>
<evidence type="ECO:0000313" key="1">
    <source>
        <dbReference type="EMBL" id="ACV09804.1"/>
    </source>
</evidence>
<dbReference type="KEGG" id="jde:Jden_2167"/>
<dbReference type="HOGENOM" id="CLU_1101863_0_0_11"/>
<dbReference type="Pfam" id="PF25310">
    <property type="entry name" value="VG15"/>
    <property type="match status" value="1"/>
</dbReference>
<dbReference type="RefSeq" id="WP_015772432.1">
    <property type="nucleotide sequence ID" value="NC_013174.1"/>
</dbReference>
<evidence type="ECO:0000313" key="2">
    <source>
        <dbReference type="Proteomes" id="UP000000628"/>
    </source>
</evidence>
<dbReference type="STRING" id="471856.Jden_2167"/>